<keyword evidence="7" id="KW-0547">Nucleotide-binding</keyword>
<dbReference type="AlphaFoldDB" id="A0A3B3QSJ4"/>
<evidence type="ECO:0000256" key="2">
    <source>
        <dbReference type="ARBA" id="ARBA00006235"/>
    </source>
</evidence>
<dbReference type="Proteomes" id="UP000261540">
    <property type="component" value="Unplaced"/>
</dbReference>
<reference evidence="10" key="1">
    <citation type="submission" date="2025-08" db="UniProtKB">
        <authorList>
            <consortium name="Ensembl"/>
        </authorList>
    </citation>
    <scope>IDENTIFICATION</scope>
</reference>
<dbReference type="InterPro" id="IPR049337">
    <property type="entry name" value="TOR1A_C"/>
</dbReference>
<dbReference type="GO" id="GO:0005635">
    <property type="term" value="C:nuclear envelope"/>
    <property type="evidence" value="ECO:0007669"/>
    <property type="project" value="TreeGrafter"/>
</dbReference>
<dbReference type="GO" id="GO:0034504">
    <property type="term" value="P:protein localization to nucleus"/>
    <property type="evidence" value="ECO:0007669"/>
    <property type="project" value="TreeGrafter"/>
</dbReference>
<sequence length="330" mass="37927">MQKTFTALFLVTAVFVNVNAFEPFTEARKVLAEIVKLGKTTYSFFQESCDDSWIDFNSTGLQVDLEQKFFGQHIASKVLLKAITDFANNKTPKKPLVLSLHGLTGTGKSFVSQLLASNIYKKGMSSSFVHQFVATVHFPYSSEIDIYKTQLQQWIKGNVSSCARSMFIFDEIDKMPPGLIDSIKPFLDYYDNQDGVSYRRTIFIFLSHAGGERIKQVAFEFWENGKDREEIQLSDLEEKVPLEVFNNKYSGLWHTSLIDKYLIDFFIPFLPLEYRHVRLCALAEMAIRNMEPDEDIADKVAKDMMYSPQEERVFSSKGCKKIASKLVYYK</sequence>
<keyword evidence="4 6" id="KW-0256">Endoplasmic reticulum</keyword>
<dbReference type="CDD" id="cd00009">
    <property type="entry name" value="AAA"/>
    <property type="match status" value="1"/>
</dbReference>
<organism evidence="10 11">
    <name type="scientific">Paramormyrops kingsleyae</name>
    <dbReference type="NCBI Taxonomy" id="1676925"/>
    <lineage>
        <taxon>Eukaryota</taxon>
        <taxon>Metazoa</taxon>
        <taxon>Chordata</taxon>
        <taxon>Craniata</taxon>
        <taxon>Vertebrata</taxon>
        <taxon>Euteleostomi</taxon>
        <taxon>Actinopterygii</taxon>
        <taxon>Neopterygii</taxon>
        <taxon>Teleostei</taxon>
        <taxon>Osteoglossocephala</taxon>
        <taxon>Osteoglossomorpha</taxon>
        <taxon>Osteoglossiformes</taxon>
        <taxon>Mormyridae</taxon>
        <taxon>Paramormyrops</taxon>
    </lineage>
</organism>
<evidence type="ECO:0000313" key="10">
    <source>
        <dbReference type="Ensembl" id="ENSPKIP00000009597.1"/>
    </source>
</evidence>
<feature type="domain" description="Torsin-1A C-terminal" evidence="9">
    <location>
        <begin position="272"/>
        <end position="329"/>
    </location>
</feature>
<name>A0A3B3QSJ4_9TELE</name>
<dbReference type="GeneTree" id="ENSGT00950000182888"/>
<dbReference type="Gene3D" id="3.40.50.300">
    <property type="entry name" value="P-loop containing nucleotide triphosphate hydrolases"/>
    <property type="match status" value="1"/>
</dbReference>
<dbReference type="PANTHER" id="PTHR10760">
    <property type="entry name" value="TORSIN"/>
    <property type="match status" value="1"/>
</dbReference>
<dbReference type="Pfam" id="PF21376">
    <property type="entry name" value="TOR1A_C"/>
    <property type="match status" value="1"/>
</dbReference>
<dbReference type="GO" id="GO:0005788">
    <property type="term" value="C:endoplasmic reticulum lumen"/>
    <property type="evidence" value="ECO:0007669"/>
    <property type="project" value="UniProtKB-SubCell"/>
</dbReference>
<evidence type="ECO:0000256" key="8">
    <source>
        <dbReference type="SAM" id="SignalP"/>
    </source>
</evidence>
<keyword evidence="11" id="KW-1185">Reference proteome</keyword>
<dbReference type="Ensembl" id="ENSPKIT00000033709.1">
    <property type="protein sequence ID" value="ENSPKIP00000009597.1"/>
    <property type="gene ID" value="ENSPKIG00000024649.1"/>
</dbReference>
<dbReference type="PIRSF" id="PIRSF038079">
    <property type="entry name" value="Torsin_2A"/>
    <property type="match status" value="1"/>
</dbReference>
<keyword evidence="3 8" id="KW-0732">Signal</keyword>
<evidence type="ECO:0000256" key="7">
    <source>
        <dbReference type="PIRSR" id="PIRSR038079-1"/>
    </source>
</evidence>
<dbReference type="InterPro" id="IPR010448">
    <property type="entry name" value="Torsin"/>
</dbReference>
<evidence type="ECO:0000313" key="11">
    <source>
        <dbReference type="Proteomes" id="UP000261540"/>
    </source>
</evidence>
<dbReference type="InterPro" id="IPR017378">
    <property type="entry name" value="Torsin_1/2"/>
</dbReference>
<evidence type="ECO:0000256" key="5">
    <source>
        <dbReference type="ARBA" id="ARBA00023180"/>
    </source>
</evidence>
<evidence type="ECO:0000256" key="1">
    <source>
        <dbReference type="ARBA" id="ARBA00004319"/>
    </source>
</evidence>
<protein>
    <recommendedName>
        <fullName evidence="6">Torsin</fullName>
    </recommendedName>
</protein>
<dbReference type="PANTHER" id="PTHR10760:SF14">
    <property type="entry name" value="TORSIN-1B"/>
    <property type="match status" value="1"/>
</dbReference>
<dbReference type="STRING" id="1676925.ENSPKIP00000009597"/>
<dbReference type="GO" id="GO:0019894">
    <property type="term" value="F:kinesin binding"/>
    <property type="evidence" value="ECO:0007669"/>
    <property type="project" value="TreeGrafter"/>
</dbReference>
<accession>A0A3B3QSJ4</accession>
<comment type="subcellular location">
    <subcellularLocation>
        <location evidence="1 6">Endoplasmic reticulum lumen</location>
    </subcellularLocation>
</comment>
<comment type="similarity">
    <text evidence="2 6">Belongs to the ClpA/ClpB family. Torsin subfamily.</text>
</comment>
<dbReference type="GO" id="GO:0071763">
    <property type="term" value="P:nuclear membrane organization"/>
    <property type="evidence" value="ECO:0007669"/>
    <property type="project" value="TreeGrafter"/>
</dbReference>
<feature type="chain" id="PRO_5017185855" description="Torsin" evidence="8">
    <location>
        <begin position="21"/>
        <end position="330"/>
    </location>
</feature>
<feature type="signal peptide" evidence="8">
    <location>
        <begin position="1"/>
        <end position="20"/>
    </location>
</feature>
<dbReference type="Pfam" id="PF06309">
    <property type="entry name" value="Torsin"/>
    <property type="match status" value="1"/>
</dbReference>
<dbReference type="OrthoDB" id="19623at2759"/>
<reference evidence="10" key="2">
    <citation type="submission" date="2025-09" db="UniProtKB">
        <authorList>
            <consortium name="Ensembl"/>
        </authorList>
    </citation>
    <scope>IDENTIFICATION</scope>
</reference>
<dbReference type="GO" id="GO:0016887">
    <property type="term" value="F:ATP hydrolysis activity"/>
    <property type="evidence" value="ECO:0007669"/>
    <property type="project" value="InterPro"/>
</dbReference>
<dbReference type="KEGG" id="pki:111841816"/>
<proteinExistence type="inferred from homology"/>
<evidence type="ECO:0000259" key="9">
    <source>
        <dbReference type="Pfam" id="PF21376"/>
    </source>
</evidence>
<dbReference type="InterPro" id="IPR027417">
    <property type="entry name" value="P-loop_NTPase"/>
</dbReference>
<evidence type="ECO:0000256" key="6">
    <source>
        <dbReference type="PIRNR" id="PIRNR038079"/>
    </source>
</evidence>
<dbReference type="SUPFAM" id="SSF52540">
    <property type="entry name" value="P-loop containing nucleoside triphosphate hydrolases"/>
    <property type="match status" value="1"/>
</dbReference>
<keyword evidence="7" id="KW-0067">ATP-binding</keyword>
<keyword evidence="5" id="KW-0325">Glycoprotein</keyword>
<evidence type="ECO:0000256" key="3">
    <source>
        <dbReference type="ARBA" id="ARBA00022729"/>
    </source>
</evidence>
<dbReference type="GO" id="GO:0005524">
    <property type="term" value="F:ATP binding"/>
    <property type="evidence" value="ECO:0007669"/>
    <property type="project" value="UniProtKB-KW"/>
</dbReference>
<feature type="binding site" evidence="7">
    <location>
        <begin position="102"/>
        <end position="109"/>
    </location>
    <ligand>
        <name>ATP</name>
        <dbReference type="ChEBI" id="CHEBI:30616"/>
    </ligand>
</feature>
<evidence type="ECO:0000256" key="4">
    <source>
        <dbReference type="ARBA" id="ARBA00022824"/>
    </source>
</evidence>
<dbReference type="FunFam" id="3.40.50.300:FF:001719">
    <property type="entry name" value="Torsin"/>
    <property type="match status" value="1"/>
</dbReference>